<sequence>MHNILFIMENHYTKAELYQIVNKKDNRTFAHILAEKGYITYDKDLLSLTTKSRISVQELIKNYVYNPNCDTNYDLGKEICFNLCNQEIYSKKYIA</sequence>
<dbReference type="Proteomes" id="UP000001520">
    <property type="component" value="Plasmid megaplasmid pDF308"/>
</dbReference>
<gene>
    <name evidence="1" type="ordered locus">DEFDS_P181</name>
</gene>
<keyword evidence="1" id="KW-0614">Plasmid</keyword>
<dbReference type="AlphaFoldDB" id="D3PF09"/>
<organism evidence="1 2">
    <name type="scientific">Deferribacter desulfuricans (strain DSM 14783 / JCM 11476 / NBRC 101012 / SSM1)</name>
    <dbReference type="NCBI Taxonomy" id="639282"/>
    <lineage>
        <taxon>Bacteria</taxon>
        <taxon>Pseudomonadati</taxon>
        <taxon>Deferribacterota</taxon>
        <taxon>Deferribacteres</taxon>
        <taxon>Deferribacterales</taxon>
        <taxon>Deferribacteraceae</taxon>
        <taxon>Deferribacter</taxon>
    </lineage>
</organism>
<name>D3PF09_DEFDS</name>
<dbReference type="EMBL" id="AP011530">
    <property type="protein sequence ID" value="BAI81801.1"/>
    <property type="molecule type" value="Genomic_DNA"/>
</dbReference>
<evidence type="ECO:0000313" key="1">
    <source>
        <dbReference type="EMBL" id="BAI81801.1"/>
    </source>
</evidence>
<dbReference type="HOGENOM" id="CLU_2368182_0_0_0"/>
<dbReference type="KEGG" id="ddf:DEFDS_P181"/>
<proteinExistence type="predicted"/>
<geneLocation type="plasmid" evidence="1 2">
    <name>megaplasmid pDF308</name>
</geneLocation>
<reference evidence="1 2" key="1">
    <citation type="journal article" date="2010" name="DNA Res.">
        <title>Bacterial lifestyle in a deep-sea hydrothermal vent chimney revealed by the genome sequence of the thermophilic bacterium Deferribacter desulfuricans SSM1.</title>
        <authorList>
            <person name="Takaki Y."/>
            <person name="Shimamura S."/>
            <person name="Nakagawa S."/>
            <person name="Fukuhara Y."/>
            <person name="Horikawa H."/>
            <person name="Ankai A."/>
            <person name="Harada T."/>
            <person name="Hosoyama A."/>
            <person name="Oguchi A."/>
            <person name="Fukui S."/>
            <person name="Fujita N."/>
            <person name="Takami H."/>
            <person name="Takai K."/>
        </authorList>
    </citation>
    <scope>NUCLEOTIDE SEQUENCE [LARGE SCALE GENOMIC DNA]</scope>
    <source>
        <strain evidence="2">DSM 14783 / JCM 11476 / NBRC 101012 / SSM1</strain>
        <plasmid evidence="2">Plasmid megaplasmid pDF308</plasmid>
    </source>
</reference>
<protein>
    <submittedName>
        <fullName evidence="1">Uncharacterized protein</fullName>
    </submittedName>
</protein>
<accession>D3PF09</accession>
<evidence type="ECO:0000313" key="2">
    <source>
        <dbReference type="Proteomes" id="UP000001520"/>
    </source>
</evidence>
<keyword evidence="2" id="KW-1185">Reference proteome</keyword>
<dbReference type="RefSeq" id="WP_013009017.1">
    <property type="nucleotide sequence ID" value="NC_013940.1"/>
</dbReference>